<dbReference type="AlphaFoldDB" id="A0A069PNU6"/>
<evidence type="ECO:0000256" key="3">
    <source>
        <dbReference type="ARBA" id="ARBA00023002"/>
    </source>
</evidence>
<evidence type="ECO:0000256" key="2">
    <source>
        <dbReference type="ARBA" id="ARBA00022723"/>
    </source>
</evidence>
<dbReference type="EMBL" id="JFHC01000020">
    <property type="protein sequence ID" value="KDR42107.1"/>
    <property type="molecule type" value="Genomic_DNA"/>
</dbReference>
<dbReference type="InterPro" id="IPR051452">
    <property type="entry name" value="Diverse_Oxidoreductases"/>
</dbReference>
<dbReference type="PROSITE" id="PS51085">
    <property type="entry name" value="2FE2S_FER_2"/>
    <property type="match status" value="1"/>
</dbReference>
<keyword evidence="5" id="KW-0411">Iron-sulfur</keyword>
<proteinExistence type="predicted"/>
<feature type="domain" description="2Fe-2S ferredoxin-type" evidence="6">
    <location>
        <begin position="1"/>
        <end position="77"/>
    </location>
</feature>
<dbReference type="RefSeq" id="WP_035934190.1">
    <property type="nucleotide sequence ID" value="NZ_CADFFX010000002.1"/>
</dbReference>
<organism evidence="7 8">
    <name type="scientific">Caballeronia glathei</name>
    <dbReference type="NCBI Taxonomy" id="60547"/>
    <lineage>
        <taxon>Bacteria</taxon>
        <taxon>Pseudomonadati</taxon>
        <taxon>Pseudomonadota</taxon>
        <taxon>Betaproteobacteria</taxon>
        <taxon>Burkholderiales</taxon>
        <taxon>Burkholderiaceae</taxon>
        <taxon>Caballeronia</taxon>
    </lineage>
</organism>
<evidence type="ECO:0000259" key="6">
    <source>
        <dbReference type="PROSITE" id="PS51085"/>
    </source>
</evidence>
<keyword evidence="3" id="KW-0560">Oxidoreductase</keyword>
<dbReference type="PANTHER" id="PTHR44379">
    <property type="entry name" value="OXIDOREDUCTASE WITH IRON-SULFUR SUBUNIT"/>
    <property type="match status" value="1"/>
</dbReference>
<evidence type="ECO:0000256" key="5">
    <source>
        <dbReference type="ARBA" id="ARBA00023014"/>
    </source>
</evidence>
<keyword evidence="1" id="KW-0001">2Fe-2S</keyword>
<evidence type="ECO:0000313" key="8">
    <source>
        <dbReference type="Proteomes" id="UP000027466"/>
    </source>
</evidence>
<dbReference type="SUPFAM" id="SSF54292">
    <property type="entry name" value="2Fe-2S ferredoxin-like"/>
    <property type="match status" value="1"/>
</dbReference>
<comment type="caution">
    <text evidence="7">The sequence shown here is derived from an EMBL/GenBank/DDBJ whole genome shotgun (WGS) entry which is preliminary data.</text>
</comment>
<dbReference type="InterPro" id="IPR006058">
    <property type="entry name" value="2Fe2S_fd_BS"/>
</dbReference>
<dbReference type="InterPro" id="IPR036884">
    <property type="entry name" value="2Fe-2S-bd_dom_sf"/>
</dbReference>
<dbReference type="InterPro" id="IPR036010">
    <property type="entry name" value="2Fe-2S_ferredoxin-like_sf"/>
</dbReference>
<accession>A0A069PNU6</accession>
<evidence type="ECO:0000313" key="7">
    <source>
        <dbReference type="EMBL" id="KDR42107.1"/>
    </source>
</evidence>
<keyword evidence="8" id="KW-1185">Reference proteome</keyword>
<dbReference type="FunFam" id="3.10.20.30:FF:000020">
    <property type="entry name" value="Xanthine dehydrogenase iron-sulfur subunit"/>
    <property type="match status" value="1"/>
</dbReference>
<gene>
    <name evidence="7" type="ORF">BG61_13300</name>
</gene>
<dbReference type="GO" id="GO:0016491">
    <property type="term" value="F:oxidoreductase activity"/>
    <property type="evidence" value="ECO:0007669"/>
    <property type="project" value="UniProtKB-KW"/>
</dbReference>
<protein>
    <submittedName>
        <fullName evidence="7">Aldehyde dehydrogenase</fullName>
    </submittedName>
</protein>
<dbReference type="GO" id="GO:0046872">
    <property type="term" value="F:metal ion binding"/>
    <property type="evidence" value="ECO:0007669"/>
    <property type="project" value="UniProtKB-KW"/>
</dbReference>
<dbReference type="STRING" id="60547.GCA_000751215_03752"/>
<sequence>MTTTLNVNGQDHTVDAPPDMPLLWVLRDLVGLTGTKFGCGIAQCGACTVHLDGEAVRSCVLPVAAVQSRKVTTIEAVGSTPAGKKIQDAWKALDVVQCGYCQSGQVMSAASLIAANPNPSDADIDAAMDGNICRCGTYNRIRAAIKHAAKGA</sequence>
<dbReference type="Gene3D" id="3.10.20.30">
    <property type="match status" value="1"/>
</dbReference>
<reference evidence="7 8" key="1">
    <citation type="submission" date="2014-03" db="EMBL/GenBank/DDBJ databases">
        <title>Draft Genome Sequences of Four Burkholderia Strains.</title>
        <authorList>
            <person name="Liu X.Y."/>
            <person name="Li C.X."/>
            <person name="Xu J.H."/>
        </authorList>
    </citation>
    <scope>NUCLEOTIDE SEQUENCE [LARGE SCALE GENOMIC DNA]</scope>
    <source>
        <strain evidence="7 8">DSM 50014</strain>
    </source>
</reference>
<keyword evidence="2" id="KW-0479">Metal-binding</keyword>
<dbReference type="GO" id="GO:0051537">
    <property type="term" value="F:2 iron, 2 sulfur cluster binding"/>
    <property type="evidence" value="ECO:0007669"/>
    <property type="project" value="UniProtKB-KW"/>
</dbReference>
<dbReference type="Proteomes" id="UP000027466">
    <property type="component" value="Unassembled WGS sequence"/>
</dbReference>
<evidence type="ECO:0000256" key="1">
    <source>
        <dbReference type="ARBA" id="ARBA00022714"/>
    </source>
</evidence>
<evidence type="ECO:0000256" key="4">
    <source>
        <dbReference type="ARBA" id="ARBA00023004"/>
    </source>
</evidence>
<dbReference type="InterPro" id="IPR012675">
    <property type="entry name" value="Beta-grasp_dom_sf"/>
</dbReference>
<dbReference type="CDD" id="cd00207">
    <property type="entry name" value="fer2"/>
    <property type="match status" value="1"/>
</dbReference>
<dbReference type="InterPro" id="IPR002888">
    <property type="entry name" value="2Fe-2S-bd"/>
</dbReference>
<name>A0A069PNU6_9BURK</name>
<dbReference type="PROSITE" id="PS00197">
    <property type="entry name" value="2FE2S_FER_1"/>
    <property type="match status" value="1"/>
</dbReference>
<dbReference type="PANTHER" id="PTHR44379:SF2">
    <property type="entry name" value="BLR6218 PROTEIN"/>
    <property type="match status" value="1"/>
</dbReference>
<dbReference type="Pfam" id="PF01799">
    <property type="entry name" value="Fer2_2"/>
    <property type="match status" value="1"/>
</dbReference>
<dbReference type="SUPFAM" id="SSF47741">
    <property type="entry name" value="CO dehydrogenase ISP C-domain like"/>
    <property type="match status" value="1"/>
</dbReference>
<dbReference type="Gene3D" id="1.10.150.120">
    <property type="entry name" value="[2Fe-2S]-binding domain"/>
    <property type="match status" value="1"/>
</dbReference>
<keyword evidence="4" id="KW-0408">Iron</keyword>
<dbReference type="Pfam" id="PF00111">
    <property type="entry name" value="Fer2"/>
    <property type="match status" value="1"/>
</dbReference>
<dbReference type="InterPro" id="IPR001041">
    <property type="entry name" value="2Fe-2S_ferredoxin-type"/>
</dbReference>